<dbReference type="Proteomes" id="UP001055811">
    <property type="component" value="Linkage Group LG05"/>
</dbReference>
<gene>
    <name evidence="1" type="ORF">L2E82_29759</name>
</gene>
<dbReference type="EMBL" id="CM042013">
    <property type="protein sequence ID" value="KAI3739356.1"/>
    <property type="molecule type" value="Genomic_DNA"/>
</dbReference>
<organism evidence="1 2">
    <name type="scientific">Cichorium intybus</name>
    <name type="common">Chicory</name>
    <dbReference type="NCBI Taxonomy" id="13427"/>
    <lineage>
        <taxon>Eukaryota</taxon>
        <taxon>Viridiplantae</taxon>
        <taxon>Streptophyta</taxon>
        <taxon>Embryophyta</taxon>
        <taxon>Tracheophyta</taxon>
        <taxon>Spermatophyta</taxon>
        <taxon>Magnoliopsida</taxon>
        <taxon>eudicotyledons</taxon>
        <taxon>Gunneridae</taxon>
        <taxon>Pentapetalae</taxon>
        <taxon>asterids</taxon>
        <taxon>campanulids</taxon>
        <taxon>Asterales</taxon>
        <taxon>Asteraceae</taxon>
        <taxon>Cichorioideae</taxon>
        <taxon>Cichorieae</taxon>
        <taxon>Cichoriinae</taxon>
        <taxon>Cichorium</taxon>
    </lineage>
</organism>
<name>A0ACB9CYQ9_CICIN</name>
<comment type="caution">
    <text evidence="1">The sequence shown here is derived from an EMBL/GenBank/DDBJ whole genome shotgun (WGS) entry which is preliminary data.</text>
</comment>
<evidence type="ECO:0000313" key="2">
    <source>
        <dbReference type="Proteomes" id="UP001055811"/>
    </source>
</evidence>
<accession>A0ACB9CYQ9</accession>
<reference evidence="2" key="1">
    <citation type="journal article" date="2022" name="Mol. Ecol. Resour.">
        <title>The genomes of chicory, endive, great burdock and yacon provide insights into Asteraceae palaeo-polyploidization history and plant inulin production.</title>
        <authorList>
            <person name="Fan W."/>
            <person name="Wang S."/>
            <person name="Wang H."/>
            <person name="Wang A."/>
            <person name="Jiang F."/>
            <person name="Liu H."/>
            <person name="Zhao H."/>
            <person name="Xu D."/>
            <person name="Zhang Y."/>
        </authorList>
    </citation>
    <scope>NUCLEOTIDE SEQUENCE [LARGE SCALE GENOMIC DNA]</scope>
    <source>
        <strain evidence="2">cv. Punajuju</strain>
    </source>
</reference>
<proteinExistence type="predicted"/>
<reference evidence="1 2" key="2">
    <citation type="journal article" date="2022" name="Mol. Ecol. Resour.">
        <title>The genomes of chicory, endive, great burdock and yacon provide insights into Asteraceae paleo-polyploidization history and plant inulin production.</title>
        <authorList>
            <person name="Fan W."/>
            <person name="Wang S."/>
            <person name="Wang H."/>
            <person name="Wang A."/>
            <person name="Jiang F."/>
            <person name="Liu H."/>
            <person name="Zhao H."/>
            <person name="Xu D."/>
            <person name="Zhang Y."/>
        </authorList>
    </citation>
    <scope>NUCLEOTIDE SEQUENCE [LARGE SCALE GENOMIC DNA]</scope>
    <source>
        <strain evidence="2">cv. Punajuju</strain>
        <tissue evidence="1">Leaves</tissue>
    </source>
</reference>
<sequence length="85" mass="9426">MLKNSFHQILQIERLFNFGPTTSTPRDIMDEASVLNGSKEPLGFDGITDVEVERRLKEPTASSNIPIVINPNCPINNPMTNCPIS</sequence>
<protein>
    <submittedName>
        <fullName evidence="1">Uncharacterized protein</fullName>
    </submittedName>
</protein>
<keyword evidence="2" id="KW-1185">Reference proteome</keyword>
<evidence type="ECO:0000313" key="1">
    <source>
        <dbReference type="EMBL" id="KAI3739356.1"/>
    </source>
</evidence>